<dbReference type="OrthoDB" id="337830at2"/>
<evidence type="ECO:0000259" key="2">
    <source>
        <dbReference type="Pfam" id="PF01593"/>
    </source>
</evidence>
<dbReference type="Proteomes" id="UP000092582">
    <property type="component" value="Chromosome 1"/>
</dbReference>
<dbReference type="STRING" id="670052.PA27867_2690"/>
<dbReference type="InterPro" id="IPR002937">
    <property type="entry name" value="Amino_oxidase"/>
</dbReference>
<dbReference type="InterPro" id="IPR036188">
    <property type="entry name" value="FAD/NAD-bd_sf"/>
</dbReference>
<accession>A0A1B1BLX1</accession>
<feature type="region of interest" description="Disordered" evidence="1">
    <location>
        <begin position="24"/>
        <end position="49"/>
    </location>
</feature>
<dbReference type="SUPFAM" id="SSF51905">
    <property type="entry name" value="FAD/NAD(P)-binding domain"/>
    <property type="match status" value="2"/>
</dbReference>
<dbReference type="InterPro" id="IPR050281">
    <property type="entry name" value="Flavin_monoamine_oxidase"/>
</dbReference>
<dbReference type="PROSITE" id="PS51257">
    <property type="entry name" value="PROKAR_LIPOPROTEIN"/>
    <property type="match status" value="1"/>
</dbReference>
<gene>
    <name evidence="3" type="ORF">PA27867_2690</name>
</gene>
<evidence type="ECO:0000256" key="1">
    <source>
        <dbReference type="SAM" id="MobiDB-lite"/>
    </source>
</evidence>
<dbReference type="AlphaFoldDB" id="A0A1B1BLX1"/>
<dbReference type="RefSeq" id="WP_066597180.1">
    <property type="nucleotide sequence ID" value="NZ_CP016282.1"/>
</dbReference>
<dbReference type="KEGG" id="cart:PA27867_2690"/>
<feature type="domain" description="Amine oxidase" evidence="2">
    <location>
        <begin position="135"/>
        <end position="468"/>
    </location>
</feature>
<evidence type="ECO:0000313" key="4">
    <source>
        <dbReference type="Proteomes" id="UP000092582"/>
    </source>
</evidence>
<keyword evidence="4" id="KW-1185">Reference proteome</keyword>
<name>A0A1B1BLX1_9MICO</name>
<dbReference type="GO" id="GO:0016491">
    <property type="term" value="F:oxidoreductase activity"/>
    <property type="evidence" value="ECO:0007669"/>
    <property type="project" value="InterPro"/>
</dbReference>
<dbReference type="EMBL" id="CP016282">
    <property type="protein sequence ID" value="ANP73630.1"/>
    <property type="molecule type" value="Genomic_DNA"/>
</dbReference>
<evidence type="ECO:0000313" key="3">
    <source>
        <dbReference type="EMBL" id="ANP73630.1"/>
    </source>
</evidence>
<feature type="domain" description="Amine oxidase" evidence="2">
    <location>
        <begin position="42"/>
        <end position="116"/>
    </location>
</feature>
<organism evidence="3 4">
    <name type="scientific">Cryobacterium arcticum</name>
    <dbReference type="NCBI Taxonomy" id="670052"/>
    <lineage>
        <taxon>Bacteria</taxon>
        <taxon>Bacillati</taxon>
        <taxon>Actinomycetota</taxon>
        <taxon>Actinomycetes</taxon>
        <taxon>Micrococcales</taxon>
        <taxon>Microbacteriaceae</taxon>
        <taxon>Cryobacterium</taxon>
    </lineage>
</organism>
<dbReference type="PANTHER" id="PTHR10742:SF410">
    <property type="entry name" value="LYSINE-SPECIFIC HISTONE DEMETHYLASE 2"/>
    <property type="match status" value="1"/>
</dbReference>
<dbReference type="Gene3D" id="3.90.660.10">
    <property type="match status" value="1"/>
</dbReference>
<dbReference type="SUPFAM" id="SSF54373">
    <property type="entry name" value="FAD-linked reductases, C-terminal domain"/>
    <property type="match status" value="2"/>
</dbReference>
<dbReference type="PANTHER" id="PTHR10742">
    <property type="entry name" value="FLAVIN MONOAMINE OXIDASE"/>
    <property type="match status" value="1"/>
</dbReference>
<dbReference type="PRINTS" id="PR00419">
    <property type="entry name" value="ADXRDTASE"/>
</dbReference>
<proteinExistence type="predicted"/>
<protein>
    <submittedName>
        <fullName evidence="3">Oxidoreductase</fullName>
    </submittedName>
</protein>
<dbReference type="Gene3D" id="3.50.50.60">
    <property type="entry name" value="FAD/NAD(P)-binding domain"/>
    <property type="match status" value="2"/>
</dbReference>
<reference evidence="3 4" key="1">
    <citation type="submission" date="2016-06" db="EMBL/GenBank/DDBJ databases">
        <title>Genome sequencing of Cryobacterium arcticum PAMC 27867.</title>
        <authorList>
            <person name="Lee J."/>
            <person name="Kim O.-S."/>
        </authorList>
    </citation>
    <scope>NUCLEOTIDE SEQUENCE [LARGE SCALE GENOMIC DNA]</scope>
    <source>
        <strain evidence="3 4">PAMC 27867</strain>
    </source>
</reference>
<feature type="compositionally biased region" description="Pro residues" evidence="1">
    <location>
        <begin position="24"/>
        <end position="44"/>
    </location>
</feature>
<dbReference type="Pfam" id="PF01593">
    <property type="entry name" value="Amino_oxidase"/>
    <property type="match status" value="2"/>
</dbReference>
<sequence length="482" mass="50006" precursor="true">MERRTFLISSLTGLSLLALSGCVPPKPTPTGPPSPTATPAPSLVPQPAGMLRSSWSEDPFARGSYSFATVSSTPQQREDLAEPVLDRLFFAGEAVSADAPGTVQGARDAGQRAARLLQSAAESGERVAVIGAGAAGLAAARQLTDAGFSVVVIEARDRLGGRIDTVTDDAWPVPVELGPSFIVGADTSSLDEELTGLEISHAPFPLTPEARTAAGAVTEVSTVGADSVTAALTWAAAQAQDTSLAKALVATGSATLSQTDGDAGISDADWLDYQLATSTTLESGAPADEMSGWYTPTPQASAAADVRIVLGGYSALLKEDATDLDVIYSSVVTRVAYTDASVSLRLGTGESLTVDRAIVTVPLGVLQRDVIEFDPALPFAHRGAIAALGMGTVDKIWLRFDEPFWDTEAALWTTVGDDTLAFRVWVNMMPLTNEPVLVGFVSGDQALKLAKSGNTEFTDAALRSLEPFAALPTDSATPSPAV</sequence>